<dbReference type="InterPro" id="IPR036291">
    <property type="entry name" value="NAD(P)-bd_dom_sf"/>
</dbReference>
<comment type="caution">
    <text evidence="2">The sequence shown here is derived from an EMBL/GenBank/DDBJ whole genome shotgun (WGS) entry which is preliminary data.</text>
</comment>
<dbReference type="SUPFAM" id="SSF51735">
    <property type="entry name" value="NAD(P)-binding Rossmann-fold domains"/>
    <property type="match status" value="1"/>
</dbReference>
<proteinExistence type="predicted"/>
<dbReference type="EMBL" id="JAUYVI010000003">
    <property type="protein sequence ID" value="MDQ7247815.1"/>
    <property type="molecule type" value="Genomic_DNA"/>
</dbReference>
<dbReference type="InterPro" id="IPR051783">
    <property type="entry name" value="NAD(P)-dependent_oxidoreduct"/>
</dbReference>
<organism evidence="2 3">
    <name type="scientific">Dongia sedimenti</name>
    <dbReference type="NCBI Taxonomy" id="3064282"/>
    <lineage>
        <taxon>Bacteria</taxon>
        <taxon>Pseudomonadati</taxon>
        <taxon>Pseudomonadota</taxon>
        <taxon>Alphaproteobacteria</taxon>
        <taxon>Rhodospirillales</taxon>
        <taxon>Dongiaceae</taxon>
        <taxon>Dongia</taxon>
    </lineage>
</organism>
<accession>A0ABU0YL08</accession>
<gene>
    <name evidence="2" type="ORF">Q8A70_09065</name>
</gene>
<dbReference type="Gene3D" id="3.40.50.720">
    <property type="entry name" value="NAD(P)-binding Rossmann-like Domain"/>
    <property type="match status" value="1"/>
</dbReference>
<feature type="domain" description="NAD-dependent epimerase/dehydratase" evidence="1">
    <location>
        <begin position="4"/>
        <end position="232"/>
    </location>
</feature>
<dbReference type="PANTHER" id="PTHR48079">
    <property type="entry name" value="PROTEIN YEEZ"/>
    <property type="match status" value="1"/>
</dbReference>
<dbReference type="Proteomes" id="UP001230156">
    <property type="component" value="Unassembled WGS sequence"/>
</dbReference>
<dbReference type="InterPro" id="IPR001509">
    <property type="entry name" value="Epimerase_deHydtase"/>
</dbReference>
<protein>
    <submittedName>
        <fullName evidence="2">NAD-dependent epimerase/dehydratase family protein</fullName>
    </submittedName>
</protein>
<reference evidence="3" key="1">
    <citation type="submission" date="2023-08" db="EMBL/GenBank/DDBJ databases">
        <title>Rhodospirillaceae gen. nov., a novel taxon isolated from the Yangtze River Yuezi River estuary sludge.</title>
        <authorList>
            <person name="Ruan L."/>
        </authorList>
    </citation>
    <scope>NUCLEOTIDE SEQUENCE [LARGE SCALE GENOMIC DNA]</scope>
    <source>
        <strain evidence="3">R-7</strain>
    </source>
</reference>
<name>A0ABU0YL08_9PROT</name>
<dbReference type="PANTHER" id="PTHR48079:SF6">
    <property type="entry name" value="NAD(P)-BINDING DOMAIN-CONTAINING PROTEIN-RELATED"/>
    <property type="match status" value="1"/>
</dbReference>
<evidence type="ECO:0000313" key="3">
    <source>
        <dbReference type="Proteomes" id="UP001230156"/>
    </source>
</evidence>
<sequence>MGTALVTGGCGFIGRHLTTLLVQRGYDVRVLDLQDWPGAPAGVDIRKGSILDRDTMASAVEGVQLVFHLAANPNLWAPDPRTFHQVNYEGTCRVLEAAAKAGVERIVYTSTESILKNINARNGEAAALIDESVELAIGDVWGAYCRSKYLAEREALAAAKTGLPVVIVNPTMPVGPGDGLITPPTRMLIGFLNGATPAYLDCEFNLVDARDAANGHLLAAERGRIGERYILGGENLALGHVLDLLREMTGLPIARTRVPYALAYVAGWISESLSRLTKRPPIAPLTGVMLARSSMAFDSRKARRELGWHTRPLRQSLQDAVLDLQSRGLLHRSLRPQLA</sequence>
<keyword evidence="3" id="KW-1185">Reference proteome</keyword>
<dbReference type="RefSeq" id="WP_379955252.1">
    <property type="nucleotide sequence ID" value="NZ_JAUYVI010000003.1"/>
</dbReference>
<dbReference type="Pfam" id="PF01370">
    <property type="entry name" value="Epimerase"/>
    <property type="match status" value="1"/>
</dbReference>
<evidence type="ECO:0000259" key="1">
    <source>
        <dbReference type="Pfam" id="PF01370"/>
    </source>
</evidence>
<evidence type="ECO:0000313" key="2">
    <source>
        <dbReference type="EMBL" id="MDQ7247815.1"/>
    </source>
</evidence>